<reference evidence="1" key="1">
    <citation type="journal article" date="2021" name="Proc. Natl. Acad. Sci. U.S.A.">
        <title>A Catalog of Tens of Thousands of Viruses from Human Metagenomes Reveals Hidden Associations with Chronic Diseases.</title>
        <authorList>
            <person name="Tisza M.J."/>
            <person name="Buck C.B."/>
        </authorList>
    </citation>
    <scope>NUCLEOTIDE SEQUENCE</scope>
    <source>
        <strain evidence="1">Ctv4j104</strain>
    </source>
</reference>
<name>A0A8S5M9T9_9CAUD</name>
<proteinExistence type="predicted"/>
<evidence type="ECO:0000313" key="1">
    <source>
        <dbReference type="EMBL" id="DAD79010.1"/>
    </source>
</evidence>
<protein>
    <submittedName>
        <fullName evidence="1">Uncharacterized protein</fullName>
    </submittedName>
</protein>
<sequence>MGLKKTNYEVKDYGVTLPEAYAVITKLEIEGDNGRAEFSVQASPRANCFNLQSYERHFVNFKFTDRTKNPFEAAYLAAKETRKGEQFGREIEYKMPFWDWEDDIVTTE</sequence>
<organism evidence="1">
    <name type="scientific">Siphoviridae sp. ctv4j104</name>
    <dbReference type="NCBI Taxonomy" id="2826510"/>
    <lineage>
        <taxon>Viruses</taxon>
        <taxon>Duplodnaviria</taxon>
        <taxon>Heunggongvirae</taxon>
        <taxon>Uroviricota</taxon>
        <taxon>Caudoviricetes</taxon>
    </lineage>
</organism>
<dbReference type="EMBL" id="BK014855">
    <property type="protein sequence ID" value="DAD79010.1"/>
    <property type="molecule type" value="Genomic_DNA"/>
</dbReference>
<accession>A0A8S5M9T9</accession>